<name>A0ABN2GRF5_9ACTN</name>
<evidence type="ECO:0000313" key="2">
    <source>
        <dbReference type="EMBL" id="GAA1675618.1"/>
    </source>
</evidence>
<dbReference type="Proteomes" id="UP001500618">
    <property type="component" value="Unassembled WGS sequence"/>
</dbReference>
<dbReference type="Pfam" id="PF26312">
    <property type="entry name" value="DUF8083"/>
    <property type="match status" value="1"/>
</dbReference>
<feature type="domain" description="DUF8083" evidence="1">
    <location>
        <begin position="5"/>
        <end position="270"/>
    </location>
</feature>
<reference evidence="2 3" key="1">
    <citation type="journal article" date="2019" name="Int. J. Syst. Evol. Microbiol.">
        <title>The Global Catalogue of Microorganisms (GCM) 10K type strain sequencing project: providing services to taxonomists for standard genome sequencing and annotation.</title>
        <authorList>
            <consortium name="The Broad Institute Genomics Platform"/>
            <consortium name="The Broad Institute Genome Sequencing Center for Infectious Disease"/>
            <person name="Wu L."/>
            <person name="Ma J."/>
        </authorList>
    </citation>
    <scope>NUCLEOTIDE SEQUENCE [LARGE SCALE GENOMIC DNA]</scope>
    <source>
        <strain evidence="2 3">JCM 14718</strain>
    </source>
</reference>
<accession>A0ABN2GRF5</accession>
<keyword evidence="3" id="KW-1185">Reference proteome</keyword>
<comment type="caution">
    <text evidence="2">The sequence shown here is derived from an EMBL/GenBank/DDBJ whole genome shotgun (WGS) entry which is preliminary data.</text>
</comment>
<dbReference type="EMBL" id="BAAANY010000009">
    <property type="protein sequence ID" value="GAA1675618.1"/>
    <property type="molecule type" value="Genomic_DNA"/>
</dbReference>
<dbReference type="InterPro" id="IPR058396">
    <property type="entry name" value="DUF8083"/>
</dbReference>
<organism evidence="2 3">
    <name type="scientific">Fodinicola feengrottensis</name>
    <dbReference type="NCBI Taxonomy" id="435914"/>
    <lineage>
        <taxon>Bacteria</taxon>
        <taxon>Bacillati</taxon>
        <taxon>Actinomycetota</taxon>
        <taxon>Actinomycetes</taxon>
        <taxon>Mycobacteriales</taxon>
        <taxon>Fodinicola</taxon>
    </lineage>
</organism>
<protein>
    <recommendedName>
        <fullName evidence="1">DUF8083 domain-containing protein</fullName>
    </recommendedName>
</protein>
<dbReference type="RefSeq" id="WP_344310203.1">
    <property type="nucleotide sequence ID" value="NZ_BAAANY010000009.1"/>
</dbReference>
<proteinExistence type="predicted"/>
<gene>
    <name evidence="2" type="ORF">GCM10009765_26150</name>
</gene>
<evidence type="ECO:0000313" key="3">
    <source>
        <dbReference type="Proteomes" id="UP001500618"/>
    </source>
</evidence>
<evidence type="ECO:0000259" key="1">
    <source>
        <dbReference type="Pfam" id="PF26312"/>
    </source>
</evidence>
<sequence>MPPPYTAQLRIYEPLAAFSPADQRRWRSYLDSGAVPEVEEALEVERSLSLPSVVGLRIPTGEQLDHAFVAQLDGVPVLSPWSLRLRMADAAIAAVDGLAPVVAEALVPPSLMADARETIETERAAAGPDHREHVLSATWAVPVRWFCLFTPAERLVVLEPGKRALRYRADMSDARRRGARTLSVLRRTLGEVGVVEAVEGLARWLEEFHPRSLVELDYGGLVHLLDDDTLIHDFSAEDVAEVLTALGNSDSEAAAKAYERVSTRWRDIHLAERAN</sequence>